<dbReference type="RefSeq" id="XP_033603182.1">
    <property type="nucleotide sequence ID" value="XM_033746520.1"/>
</dbReference>
<accession>A0A6A6WHV6</accession>
<evidence type="ECO:0000256" key="1">
    <source>
        <dbReference type="SAM" id="MobiDB-lite"/>
    </source>
</evidence>
<dbReference type="GeneID" id="54487574"/>
<gene>
    <name evidence="2" type="ORF">EJ05DRAFT_497301</name>
</gene>
<sequence>MAGASNRCVQSCNVTYIWSGSGVKAEIAITRDERKIIVLQLPDCCMIPSWSGSLPARRRLNAWCIVGLKGNRSCIIQIAEQYTLSTTWIGAGELNVTIEIAIFRPSEAPNLILSDPTSPQDHPDCPPARHLTKRKTPLPRCSLHVRISLSCIAETNRLAVAASPRHKNSLRAERDPPLWIPRVPPVGPSSSPRPA</sequence>
<keyword evidence="3" id="KW-1185">Reference proteome</keyword>
<evidence type="ECO:0000313" key="3">
    <source>
        <dbReference type="Proteomes" id="UP000799437"/>
    </source>
</evidence>
<evidence type="ECO:0000313" key="2">
    <source>
        <dbReference type="EMBL" id="KAF2760731.1"/>
    </source>
</evidence>
<dbReference type="Proteomes" id="UP000799437">
    <property type="component" value="Unassembled WGS sequence"/>
</dbReference>
<feature type="region of interest" description="Disordered" evidence="1">
    <location>
        <begin position="163"/>
        <end position="195"/>
    </location>
</feature>
<feature type="compositionally biased region" description="Pro residues" evidence="1">
    <location>
        <begin position="178"/>
        <end position="195"/>
    </location>
</feature>
<dbReference type="EMBL" id="ML996567">
    <property type="protein sequence ID" value="KAF2760731.1"/>
    <property type="molecule type" value="Genomic_DNA"/>
</dbReference>
<reference evidence="2" key="1">
    <citation type="journal article" date="2020" name="Stud. Mycol.">
        <title>101 Dothideomycetes genomes: a test case for predicting lifestyles and emergence of pathogens.</title>
        <authorList>
            <person name="Haridas S."/>
            <person name="Albert R."/>
            <person name="Binder M."/>
            <person name="Bloem J."/>
            <person name="Labutti K."/>
            <person name="Salamov A."/>
            <person name="Andreopoulos B."/>
            <person name="Baker S."/>
            <person name="Barry K."/>
            <person name="Bills G."/>
            <person name="Bluhm B."/>
            <person name="Cannon C."/>
            <person name="Castanera R."/>
            <person name="Culley D."/>
            <person name="Daum C."/>
            <person name="Ezra D."/>
            <person name="Gonzalez J."/>
            <person name="Henrissat B."/>
            <person name="Kuo A."/>
            <person name="Liang C."/>
            <person name="Lipzen A."/>
            <person name="Lutzoni F."/>
            <person name="Magnuson J."/>
            <person name="Mondo S."/>
            <person name="Nolan M."/>
            <person name="Ohm R."/>
            <person name="Pangilinan J."/>
            <person name="Park H.-J."/>
            <person name="Ramirez L."/>
            <person name="Alfaro M."/>
            <person name="Sun H."/>
            <person name="Tritt A."/>
            <person name="Yoshinaga Y."/>
            <person name="Zwiers L.-H."/>
            <person name="Turgeon B."/>
            <person name="Goodwin S."/>
            <person name="Spatafora J."/>
            <person name="Crous P."/>
            <person name="Grigoriev I."/>
        </authorList>
    </citation>
    <scope>NUCLEOTIDE SEQUENCE</scope>
    <source>
        <strain evidence="2">CBS 121739</strain>
    </source>
</reference>
<proteinExistence type="predicted"/>
<dbReference type="AlphaFoldDB" id="A0A6A6WHV6"/>
<protein>
    <submittedName>
        <fullName evidence="2">Uncharacterized protein</fullName>
    </submittedName>
</protein>
<name>A0A6A6WHV6_9PEZI</name>
<organism evidence="2 3">
    <name type="scientific">Pseudovirgaria hyperparasitica</name>
    <dbReference type="NCBI Taxonomy" id="470096"/>
    <lineage>
        <taxon>Eukaryota</taxon>
        <taxon>Fungi</taxon>
        <taxon>Dikarya</taxon>
        <taxon>Ascomycota</taxon>
        <taxon>Pezizomycotina</taxon>
        <taxon>Dothideomycetes</taxon>
        <taxon>Dothideomycetes incertae sedis</taxon>
        <taxon>Acrospermales</taxon>
        <taxon>Acrospermaceae</taxon>
        <taxon>Pseudovirgaria</taxon>
    </lineage>
</organism>